<dbReference type="InterPro" id="IPR008927">
    <property type="entry name" value="6-PGluconate_DH-like_C_sf"/>
</dbReference>
<name>A0ABV9TRL2_9ACTN</name>
<evidence type="ECO:0000313" key="6">
    <source>
        <dbReference type="EMBL" id="MFC4906191.1"/>
    </source>
</evidence>
<dbReference type="InterPro" id="IPR029154">
    <property type="entry name" value="HIBADH-like_NADP-bd"/>
</dbReference>
<accession>A0ABV9TRL2</accession>
<keyword evidence="2 6" id="KW-0560">Oxidoreductase</keyword>
<dbReference type="Pfam" id="PF14833">
    <property type="entry name" value="NAD_binding_11"/>
    <property type="match status" value="1"/>
</dbReference>
<dbReference type="InterPro" id="IPR015815">
    <property type="entry name" value="HIBADH-related"/>
</dbReference>
<organism evidence="6 7">
    <name type="scientific">Actinomadura gamaensis</name>
    <dbReference type="NCBI Taxonomy" id="1763541"/>
    <lineage>
        <taxon>Bacteria</taxon>
        <taxon>Bacillati</taxon>
        <taxon>Actinomycetota</taxon>
        <taxon>Actinomycetes</taxon>
        <taxon>Streptosporangiales</taxon>
        <taxon>Thermomonosporaceae</taxon>
        <taxon>Actinomadura</taxon>
    </lineage>
</organism>
<sequence length="285" mass="28489">MGATMAGRLLAAGHELTVWNRTPERAAPLVERGATAAATPAEAVAGRELVISMFTDAAAVLGVLPGAGVEPGTLVVEMSTIGPDAVRDLRERLPEGVALVDAPVLGSVPQAEAGELVIVAGGSEEDLDRAAKVLGVLGTVRHIGPSGRGAAAKLVVNGGLVAAFGAVAEGVRLAARLGIDRETALELLSRTLPQAERVRTRRPDAPVTFTVGLADKDLGLVLDVLAADTTALAADTTVSATASGADASALAAGVFAAARAHTAAAVERGLGGSDITVLVPSEESL</sequence>
<dbReference type="PANTHER" id="PTHR43580:SF2">
    <property type="entry name" value="CYTOKINE-LIKE NUCLEAR FACTOR N-PAC"/>
    <property type="match status" value="1"/>
</dbReference>
<feature type="domain" description="6-phosphogluconate dehydrogenase NADP-binding" evidence="4">
    <location>
        <begin position="1"/>
        <end position="140"/>
    </location>
</feature>
<keyword evidence="7" id="KW-1185">Reference proteome</keyword>
<dbReference type="SUPFAM" id="SSF48179">
    <property type="entry name" value="6-phosphogluconate dehydrogenase C-terminal domain-like"/>
    <property type="match status" value="1"/>
</dbReference>
<dbReference type="InterPro" id="IPR006115">
    <property type="entry name" value="6PGDH_NADP-bd"/>
</dbReference>
<dbReference type="Gene3D" id="1.10.1040.10">
    <property type="entry name" value="N-(1-d-carboxylethyl)-l-norvaline Dehydrogenase, domain 2"/>
    <property type="match status" value="1"/>
</dbReference>
<comment type="caution">
    <text evidence="6">The sequence shown here is derived from an EMBL/GenBank/DDBJ whole genome shotgun (WGS) entry which is preliminary data.</text>
</comment>
<dbReference type="InterPro" id="IPR051265">
    <property type="entry name" value="HIBADH-related_NP60_sf"/>
</dbReference>
<dbReference type="EMBL" id="JBHSIT010000001">
    <property type="protein sequence ID" value="MFC4906191.1"/>
    <property type="molecule type" value="Genomic_DNA"/>
</dbReference>
<dbReference type="RefSeq" id="WP_378251906.1">
    <property type="nucleotide sequence ID" value="NZ_JBHSIT010000001.1"/>
</dbReference>
<comment type="similarity">
    <text evidence="1">Belongs to the HIBADH-related family.</text>
</comment>
<gene>
    <name evidence="6" type="ORF">ACFPCY_02570</name>
</gene>
<dbReference type="Gene3D" id="3.40.50.720">
    <property type="entry name" value="NAD(P)-binding Rossmann-like Domain"/>
    <property type="match status" value="1"/>
</dbReference>
<evidence type="ECO:0000259" key="4">
    <source>
        <dbReference type="Pfam" id="PF03446"/>
    </source>
</evidence>
<evidence type="ECO:0000259" key="5">
    <source>
        <dbReference type="Pfam" id="PF14833"/>
    </source>
</evidence>
<dbReference type="PANTHER" id="PTHR43580">
    <property type="entry name" value="OXIDOREDUCTASE GLYR1-RELATED"/>
    <property type="match status" value="1"/>
</dbReference>
<proteinExistence type="inferred from homology"/>
<evidence type="ECO:0000256" key="1">
    <source>
        <dbReference type="ARBA" id="ARBA00009080"/>
    </source>
</evidence>
<evidence type="ECO:0000256" key="3">
    <source>
        <dbReference type="ARBA" id="ARBA00023027"/>
    </source>
</evidence>
<dbReference type="Proteomes" id="UP001595872">
    <property type="component" value="Unassembled WGS sequence"/>
</dbReference>
<reference evidence="7" key="1">
    <citation type="journal article" date="2019" name="Int. J. Syst. Evol. Microbiol.">
        <title>The Global Catalogue of Microorganisms (GCM) 10K type strain sequencing project: providing services to taxonomists for standard genome sequencing and annotation.</title>
        <authorList>
            <consortium name="The Broad Institute Genomics Platform"/>
            <consortium name="The Broad Institute Genome Sequencing Center for Infectious Disease"/>
            <person name="Wu L."/>
            <person name="Ma J."/>
        </authorList>
    </citation>
    <scope>NUCLEOTIDE SEQUENCE [LARGE SCALE GENOMIC DNA]</scope>
    <source>
        <strain evidence="7">KLKA75</strain>
    </source>
</reference>
<dbReference type="SUPFAM" id="SSF51735">
    <property type="entry name" value="NAD(P)-binding Rossmann-fold domains"/>
    <property type="match status" value="1"/>
</dbReference>
<feature type="domain" description="3-hydroxyisobutyrate dehydrogenase-like NAD-binding" evidence="5">
    <location>
        <begin position="147"/>
        <end position="239"/>
    </location>
</feature>
<dbReference type="InterPro" id="IPR036291">
    <property type="entry name" value="NAD(P)-bd_dom_sf"/>
</dbReference>
<keyword evidence="3" id="KW-0520">NAD</keyword>
<evidence type="ECO:0000313" key="7">
    <source>
        <dbReference type="Proteomes" id="UP001595872"/>
    </source>
</evidence>
<dbReference type="GO" id="GO:0016491">
    <property type="term" value="F:oxidoreductase activity"/>
    <property type="evidence" value="ECO:0007669"/>
    <property type="project" value="UniProtKB-KW"/>
</dbReference>
<dbReference type="Pfam" id="PF03446">
    <property type="entry name" value="NAD_binding_2"/>
    <property type="match status" value="1"/>
</dbReference>
<dbReference type="PIRSF" id="PIRSF000103">
    <property type="entry name" value="HIBADH"/>
    <property type="match status" value="1"/>
</dbReference>
<dbReference type="InterPro" id="IPR013328">
    <property type="entry name" value="6PGD_dom2"/>
</dbReference>
<dbReference type="EC" id="1.1.-.-" evidence="6"/>
<protein>
    <submittedName>
        <fullName evidence="6">NAD(P)-dependent oxidoreductase</fullName>
        <ecNumber evidence="6">1.1.-.-</ecNumber>
    </submittedName>
</protein>
<evidence type="ECO:0000256" key="2">
    <source>
        <dbReference type="ARBA" id="ARBA00023002"/>
    </source>
</evidence>